<evidence type="ECO:0008006" key="4">
    <source>
        <dbReference type="Google" id="ProtNLM"/>
    </source>
</evidence>
<keyword evidence="3" id="KW-1185">Reference proteome</keyword>
<evidence type="ECO:0000313" key="3">
    <source>
        <dbReference type="Proteomes" id="UP001244341"/>
    </source>
</evidence>
<evidence type="ECO:0000313" key="2">
    <source>
        <dbReference type="EMBL" id="WIA23871.1"/>
    </source>
</evidence>
<accession>A0ABY8UU22</accession>
<name>A0ABY8UU22_TETOB</name>
<dbReference type="SUPFAM" id="SSF51735">
    <property type="entry name" value="NAD(P)-binding Rossmann-fold domains"/>
    <property type="match status" value="1"/>
</dbReference>
<protein>
    <recommendedName>
        <fullName evidence="4">Protochlorophyllide reductase</fullName>
    </recommendedName>
</protein>
<sequence length="327" mass="34825">MASPRLCLITGGNTGIGFEVARQLLQRGHEVIIACRDDSRAKAACERLQAAAASSSSSVSAVRCDLASLASVRECAQQVAAKWPRLDLLVCNAAIITAQPTLTGDGFDTMYQVNHLGHFLLSHLLLPQLLNSDAARLVVVGSQQYSTVPLELADPLFFHKLAAQQQQQQQQQQGTAAAAAASATAMQRYSLTKLYNLWFTKHMAAAVLPQLEHSNDNGSSSSRRLVVNAVTPGFVPTTELSRYAGPLGRFAMKHIISWAPFAVTEQEAASRVAAVCDGAAEGESCGQLYSRRAVADTSAGPAGDAEAAAALWQQSCMDVGIQQYLPQ</sequence>
<dbReference type="PANTHER" id="PTHR43157">
    <property type="entry name" value="PHOSPHATIDYLINOSITOL-GLYCAN BIOSYNTHESIS CLASS F PROTEIN-RELATED"/>
    <property type="match status" value="1"/>
</dbReference>
<dbReference type="Proteomes" id="UP001244341">
    <property type="component" value="Chromosome 17b"/>
</dbReference>
<organism evidence="2 3">
    <name type="scientific">Tetradesmus obliquus</name>
    <name type="common">Green alga</name>
    <name type="synonym">Acutodesmus obliquus</name>
    <dbReference type="NCBI Taxonomy" id="3088"/>
    <lineage>
        <taxon>Eukaryota</taxon>
        <taxon>Viridiplantae</taxon>
        <taxon>Chlorophyta</taxon>
        <taxon>core chlorophytes</taxon>
        <taxon>Chlorophyceae</taxon>
        <taxon>CS clade</taxon>
        <taxon>Sphaeropleales</taxon>
        <taxon>Scenedesmaceae</taxon>
        <taxon>Tetradesmus</taxon>
    </lineage>
</organism>
<evidence type="ECO:0000256" key="1">
    <source>
        <dbReference type="ARBA" id="ARBA00023002"/>
    </source>
</evidence>
<dbReference type="PRINTS" id="PR00081">
    <property type="entry name" value="GDHRDH"/>
</dbReference>
<dbReference type="EMBL" id="CP126224">
    <property type="protein sequence ID" value="WIA23871.1"/>
    <property type="molecule type" value="Genomic_DNA"/>
</dbReference>
<reference evidence="2 3" key="1">
    <citation type="submission" date="2023-05" db="EMBL/GenBank/DDBJ databases">
        <title>A 100% complete, gapless, phased diploid assembly of the Scenedesmus obliquus UTEX 3031 genome.</title>
        <authorList>
            <person name="Biondi T.C."/>
            <person name="Hanschen E.R."/>
            <person name="Kwon T."/>
            <person name="Eng W."/>
            <person name="Kruse C.P.S."/>
            <person name="Koehler S.I."/>
            <person name="Kunde Y."/>
            <person name="Gleasner C.D."/>
            <person name="You Mak K.T."/>
            <person name="Polle J."/>
            <person name="Hovde B.T."/>
            <person name="Starkenburg S.R."/>
        </authorList>
    </citation>
    <scope>NUCLEOTIDE SEQUENCE [LARGE SCALE GENOMIC DNA]</scope>
    <source>
        <strain evidence="2 3">DOE0152z</strain>
    </source>
</reference>
<dbReference type="InterPro" id="IPR036291">
    <property type="entry name" value="NAD(P)-bd_dom_sf"/>
</dbReference>
<keyword evidence="1" id="KW-0560">Oxidoreductase</keyword>
<dbReference type="PANTHER" id="PTHR43157:SF31">
    <property type="entry name" value="PHOSPHATIDYLINOSITOL-GLYCAN BIOSYNTHESIS CLASS F PROTEIN"/>
    <property type="match status" value="1"/>
</dbReference>
<dbReference type="Gene3D" id="3.40.50.720">
    <property type="entry name" value="NAD(P)-binding Rossmann-like Domain"/>
    <property type="match status" value="1"/>
</dbReference>
<proteinExistence type="predicted"/>
<gene>
    <name evidence="2" type="ORF">OEZ85_013521</name>
</gene>
<dbReference type="InterPro" id="IPR002347">
    <property type="entry name" value="SDR_fam"/>
</dbReference>
<dbReference type="Pfam" id="PF00106">
    <property type="entry name" value="adh_short"/>
    <property type="match status" value="1"/>
</dbReference>